<feature type="chain" id="PRO_5043321554" description="Carboxypeptidase regulatory-like domain-containing protein" evidence="2">
    <location>
        <begin position="30"/>
        <end position="172"/>
    </location>
</feature>
<dbReference type="EMBL" id="UAUU01000011">
    <property type="protein sequence ID" value="SPZ92525.1"/>
    <property type="molecule type" value="Genomic_DNA"/>
</dbReference>
<evidence type="ECO:0000313" key="3">
    <source>
        <dbReference type="EMBL" id="SPZ92525.1"/>
    </source>
</evidence>
<keyword evidence="2" id="KW-0732">Signal</keyword>
<protein>
    <recommendedName>
        <fullName evidence="5">Carboxypeptidase regulatory-like domain-containing protein</fullName>
    </recommendedName>
</protein>
<feature type="signal peptide" evidence="2">
    <location>
        <begin position="1"/>
        <end position="29"/>
    </location>
</feature>
<reference evidence="3 4" key="1">
    <citation type="submission" date="2018-06" db="EMBL/GenBank/DDBJ databases">
        <authorList>
            <consortium name="Pathogen Informatics"/>
            <person name="Doyle S."/>
        </authorList>
    </citation>
    <scope>NUCLEOTIDE SEQUENCE [LARGE SCALE GENOMIC DNA]</scope>
    <source>
        <strain evidence="3 4">NCTC11343</strain>
    </source>
</reference>
<sequence>MALRIKLNLCGFKLLLLLTLFSCSTKKNYNDWVDIDQNNCSSYSQRGKGYTDDEISPLIKGKVSMCHNNENVPSARVFFLSSESDTIGTTITDKNGEFSLTIPSEGLLHGKIIVDTFGTGMTIEHVYIAPNFKTYALDIKLPRQPMYINEIGSKKDQKKLRKEVEKANRKHR</sequence>
<dbReference type="GeneID" id="97179487"/>
<dbReference type="SUPFAM" id="SSF49464">
    <property type="entry name" value="Carboxypeptidase regulatory domain-like"/>
    <property type="match status" value="1"/>
</dbReference>
<evidence type="ECO:0000256" key="1">
    <source>
        <dbReference type="SAM" id="MobiDB-lite"/>
    </source>
</evidence>
<organism evidence="3 4">
    <name type="scientific">Sphingobacterium multivorum</name>
    <dbReference type="NCBI Taxonomy" id="28454"/>
    <lineage>
        <taxon>Bacteria</taxon>
        <taxon>Pseudomonadati</taxon>
        <taxon>Bacteroidota</taxon>
        <taxon>Sphingobacteriia</taxon>
        <taxon>Sphingobacteriales</taxon>
        <taxon>Sphingobacteriaceae</taxon>
        <taxon>Sphingobacterium</taxon>
    </lineage>
</organism>
<gene>
    <name evidence="3" type="ORF">NCTC11343_04554</name>
</gene>
<dbReference type="RefSeq" id="WP_088162433.1">
    <property type="nucleotide sequence ID" value="NZ_CP069793.1"/>
</dbReference>
<dbReference type="AlphaFoldDB" id="A0A2X2JXN2"/>
<accession>A0A2X2JXN2</accession>
<evidence type="ECO:0000256" key="2">
    <source>
        <dbReference type="SAM" id="SignalP"/>
    </source>
</evidence>
<proteinExistence type="predicted"/>
<feature type="region of interest" description="Disordered" evidence="1">
    <location>
        <begin position="152"/>
        <end position="172"/>
    </location>
</feature>
<dbReference type="Proteomes" id="UP000251241">
    <property type="component" value="Unassembled WGS sequence"/>
</dbReference>
<evidence type="ECO:0000313" key="4">
    <source>
        <dbReference type="Proteomes" id="UP000251241"/>
    </source>
</evidence>
<dbReference type="InterPro" id="IPR008969">
    <property type="entry name" value="CarboxyPept-like_regulatory"/>
</dbReference>
<feature type="compositionally biased region" description="Basic and acidic residues" evidence="1">
    <location>
        <begin position="162"/>
        <end position="172"/>
    </location>
</feature>
<name>A0A2X2JXN2_SPHMU</name>
<evidence type="ECO:0008006" key="5">
    <source>
        <dbReference type="Google" id="ProtNLM"/>
    </source>
</evidence>